<evidence type="ECO:0000313" key="2">
    <source>
        <dbReference type="EMBL" id="SVC30801.1"/>
    </source>
</evidence>
<feature type="domain" description="4Fe4S-binding SPASM" evidence="1">
    <location>
        <begin position="2"/>
        <end position="68"/>
    </location>
</feature>
<protein>
    <recommendedName>
        <fullName evidence="1">4Fe4S-binding SPASM domain-containing protein</fullName>
    </recommendedName>
</protein>
<sequence length="195" mass="22803">MPWTAVETTPNGEARVCCLSNTLITQPNGYPYNLKDHTLQEMFESDYMKNLRQDFLDGKKPSTCNKCWSVEEAGGKSKRILAYDMLEYTKVFDKIDYEDINPKTIQFLDLKLGNICNLKCRICGSWSSSKWAQEQLDYLKADGISKEDQKKSEHYRQLQMGQWPRKTEIFWDELENYLPGVKYFEFTGGEPMMIQ</sequence>
<name>A0A382L7C3_9ZZZZ</name>
<feature type="non-terminal residue" evidence="2">
    <location>
        <position position="195"/>
    </location>
</feature>
<proteinExistence type="predicted"/>
<dbReference type="InterPro" id="IPR058240">
    <property type="entry name" value="rSAM_sf"/>
</dbReference>
<organism evidence="2">
    <name type="scientific">marine metagenome</name>
    <dbReference type="NCBI Taxonomy" id="408172"/>
    <lineage>
        <taxon>unclassified sequences</taxon>
        <taxon>metagenomes</taxon>
        <taxon>ecological metagenomes</taxon>
    </lineage>
</organism>
<accession>A0A382L7C3</accession>
<gene>
    <name evidence="2" type="ORF">METZ01_LOCUS283655</name>
</gene>
<dbReference type="InterPro" id="IPR023885">
    <property type="entry name" value="4Fe4S-binding_SPASM_dom"/>
</dbReference>
<evidence type="ECO:0000259" key="1">
    <source>
        <dbReference type="Pfam" id="PF13186"/>
    </source>
</evidence>
<dbReference type="InterPro" id="IPR013785">
    <property type="entry name" value="Aldolase_TIM"/>
</dbReference>
<dbReference type="CDD" id="cd21109">
    <property type="entry name" value="SPASM"/>
    <property type="match status" value="1"/>
</dbReference>
<dbReference type="SUPFAM" id="SSF102114">
    <property type="entry name" value="Radical SAM enzymes"/>
    <property type="match status" value="1"/>
</dbReference>
<dbReference type="Gene3D" id="3.20.20.70">
    <property type="entry name" value="Aldolase class I"/>
    <property type="match status" value="2"/>
</dbReference>
<reference evidence="2" key="1">
    <citation type="submission" date="2018-05" db="EMBL/GenBank/DDBJ databases">
        <authorList>
            <person name="Lanie J.A."/>
            <person name="Ng W.-L."/>
            <person name="Kazmierczak K.M."/>
            <person name="Andrzejewski T.M."/>
            <person name="Davidsen T.M."/>
            <person name="Wayne K.J."/>
            <person name="Tettelin H."/>
            <person name="Glass J.I."/>
            <person name="Rusch D."/>
            <person name="Podicherti R."/>
            <person name="Tsui H.-C.T."/>
            <person name="Winkler M.E."/>
        </authorList>
    </citation>
    <scope>NUCLEOTIDE SEQUENCE</scope>
</reference>
<dbReference type="NCBIfam" id="NF033640">
    <property type="entry name" value="N_Twi_rSAM"/>
    <property type="match status" value="1"/>
</dbReference>
<dbReference type="Pfam" id="PF13186">
    <property type="entry name" value="SPASM"/>
    <property type="match status" value="1"/>
</dbReference>
<dbReference type="AlphaFoldDB" id="A0A382L7C3"/>
<dbReference type="EMBL" id="UINC01084292">
    <property type="protein sequence ID" value="SVC30801.1"/>
    <property type="molecule type" value="Genomic_DNA"/>
</dbReference>